<dbReference type="InterPro" id="IPR024936">
    <property type="entry name" value="Cyclophilin-type_PPIase"/>
</dbReference>
<dbReference type="Proteomes" id="UP001626550">
    <property type="component" value="Unassembled WGS sequence"/>
</dbReference>
<reference evidence="7 8" key="1">
    <citation type="submission" date="2024-11" db="EMBL/GenBank/DDBJ databases">
        <title>Adaptive evolution of stress response genes in parasites aligns with host niche diversity.</title>
        <authorList>
            <person name="Hahn C."/>
            <person name="Resl P."/>
        </authorList>
    </citation>
    <scope>NUCLEOTIDE SEQUENCE [LARGE SCALE GENOMIC DNA]</scope>
    <source>
        <strain evidence="7">EGGRZ-B1_66</strain>
        <tissue evidence="7">Body</tissue>
    </source>
</reference>
<feature type="chain" id="PRO_5044529413" description="Peptidyl-prolyl cis-trans isomerase" evidence="5">
    <location>
        <begin position="23"/>
        <end position="209"/>
    </location>
</feature>
<comment type="function">
    <text evidence="5">PPIases accelerate the folding of proteins. It catalyzes the cis-trans isomerization of proline imidic peptide bonds in oligopeptides.</text>
</comment>
<evidence type="ECO:0000256" key="3">
    <source>
        <dbReference type="ARBA" id="ARBA00023110"/>
    </source>
</evidence>
<dbReference type="FunFam" id="2.40.100.10:FF:000001">
    <property type="entry name" value="Peptidyl-prolyl cis-trans isomerase"/>
    <property type="match status" value="1"/>
</dbReference>
<proteinExistence type="inferred from homology"/>
<dbReference type="InterPro" id="IPR020892">
    <property type="entry name" value="Cyclophilin-type_PPIase_CS"/>
</dbReference>
<accession>A0ABD2Q428</accession>
<dbReference type="PROSITE" id="PS00170">
    <property type="entry name" value="CSA_PPIASE_1"/>
    <property type="match status" value="1"/>
</dbReference>
<dbReference type="EC" id="5.2.1.8" evidence="5"/>
<evidence type="ECO:0000256" key="2">
    <source>
        <dbReference type="ARBA" id="ARBA00022729"/>
    </source>
</evidence>
<protein>
    <recommendedName>
        <fullName evidence="5">Peptidyl-prolyl cis-trans isomerase</fullName>
        <shortName evidence="5">PPIase</shortName>
        <ecNumber evidence="5">5.2.1.8</ecNumber>
    </recommendedName>
</protein>
<sequence length="209" mass="22747">MKISLLTILLFGIFLFVRHTSAEGPVVTDKVFFDMTIGGVDAGRIEIGLFGQAVPKTVKNFKTLAEGFQKESTTHSYTNSIFHRVIADFMIQGGDITRGDGTGGLSIYGDRFKDENFSIKHNGAGWLSMANAGPDTNGSQFFICLVKTPWLDGRHVVFGKVLKGMDVVRKVGQAKTDGRDRPNDEVKIKLSGSIPVDTPFSVAEEAATE</sequence>
<dbReference type="AlphaFoldDB" id="A0ABD2Q428"/>
<name>A0ABD2Q428_9PLAT</name>
<evidence type="ECO:0000256" key="4">
    <source>
        <dbReference type="ARBA" id="ARBA00023235"/>
    </source>
</evidence>
<dbReference type="PRINTS" id="PR00153">
    <property type="entry name" value="CSAPPISMRASE"/>
</dbReference>
<dbReference type="EMBL" id="JBJKFK010001023">
    <property type="protein sequence ID" value="KAL3314354.1"/>
    <property type="molecule type" value="Genomic_DNA"/>
</dbReference>
<organism evidence="7 8">
    <name type="scientific">Cichlidogyrus casuarinus</name>
    <dbReference type="NCBI Taxonomy" id="1844966"/>
    <lineage>
        <taxon>Eukaryota</taxon>
        <taxon>Metazoa</taxon>
        <taxon>Spiralia</taxon>
        <taxon>Lophotrochozoa</taxon>
        <taxon>Platyhelminthes</taxon>
        <taxon>Monogenea</taxon>
        <taxon>Monopisthocotylea</taxon>
        <taxon>Dactylogyridea</taxon>
        <taxon>Ancyrocephalidae</taxon>
        <taxon>Cichlidogyrus</taxon>
    </lineage>
</organism>
<feature type="domain" description="PPIase cyclophilin-type" evidence="6">
    <location>
        <begin position="32"/>
        <end position="193"/>
    </location>
</feature>
<keyword evidence="2 5" id="KW-0732">Signal</keyword>
<keyword evidence="3 5" id="KW-0697">Rotamase</keyword>
<evidence type="ECO:0000313" key="7">
    <source>
        <dbReference type="EMBL" id="KAL3314354.1"/>
    </source>
</evidence>
<dbReference type="PANTHER" id="PTHR11071:SF561">
    <property type="entry name" value="PEPTIDYL-PROLYL CIS-TRANS ISOMERASE D-RELATED"/>
    <property type="match status" value="1"/>
</dbReference>
<dbReference type="PROSITE" id="PS50072">
    <property type="entry name" value="CSA_PPIASE_2"/>
    <property type="match status" value="1"/>
</dbReference>
<evidence type="ECO:0000259" key="6">
    <source>
        <dbReference type="PROSITE" id="PS50072"/>
    </source>
</evidence>
<dbReference type="SUPFAM" id="SSF50891">
    <property type="entry name" value="Cyclophilin-like"/>
    <property type="match status" value="1"/>
</dbReference>
<dbReference type="PIRSF" id="PIRSF001467">
    <property type="entry name" value="Peptidylpro_ismrse"/>
    <property type="match status" value="1"/>
</dbReference>
<evidence type="ECO:0000313" key="8">
    <source>
        <dbReference type="Proteomes" id="UP001626550"/>
    </source>
</evidence>
<evidence type="ECO:0000256" key="5">
    <source>
        <dbReference type="RuleBase" id="RU363019"/>
    </source>
</evidence>
<comment type="catalytic activity">
    <reaction evidence="1 5">
        <text>[protein]-peptidylproline (omega=180) = [protein]-peptidylproline (omega=0)</text>
        <dbReference type="Rhea" id="RHEA:16237"/>
        <dbReference type="Rhea" id="RHEA-COMP:10747"/>
        <dbReference type="Rhea" id="RHEA-COMP:10748"/>
        <dbReference type="ChEBI" id="CHEBI:83833"/>
        <dbReference type="ChEBI" id="CHEBI:83834"/>
        <dbReference type="EC" id="5.2.1.8"/>
    </reaction>
</comment>
<dbReference type="PANTHER" id="PTHR11071">
    <property type="entry name" value="PEPTIDYL-PROLYL CIS-TRANS ISOMERASE"/>
    <property type="match status" value="1"/>
</dbReference>
<comment type="similarity">
    <text evidence="5">Belongs to the cyclophilin-type PPIase family.</text>
</comment>
<comment type="caution">
    <text evidence="7">The sequence shown here is derived from an EMBL/GenBank/DDBJ whole genome shotgun (WGS) entry which is preliminary data.</text>
</comment>
<dbReference type="GO" id="GO:0003755">
    <property type="term" value="F:peptidyl-prolyl cis-trans isomerase activity"/>
    <property type="evidence" value="ECO:0007669"/>
    <property type="project" value="UniProtKB-UniRule"/>
</dbReference>
<dbReference type="InterPro" id="IPR029000">
    <property type="entry name" value="Cyclophilin-like_dom_sf"/>
</dbReference>
<dbReference type="Pfam" id="PF00160">
    <property type="entry name" value="Pro_isomerase"/>
    <property type="match status" value="1"/>
</dbReference>
<feature type="signal peptide" evidence="5">
    <location>
        <begin position="1"/>
        <end position="22"/>
    </location>
</feature>
<evidence type="ECO:0000256" key="1">
    <source>
        <dbReference type="ARBA" id="ARBA00000971"/>
    </source>
</evidence>
<gene>
    <name evidence="7" type="primary">CYN5</name>
    <name evidence="7" type="ORF">Ciccas_007033</name>
</gene>
<dbReference type="InterPro" id="IPR002130">
    <property type="entry name" value="Cyclophilin-type_PPIase_dom"/>
</dbReference>
<dbReference type="Gene3D" id="2.40.100.10">
    <property type="entry name" value="Cyclophilin-like"/>
    <property type="match status" value="1"/>
</dbReference>
<keyword evidence="8" id="KW-1185">Reference proteome</keyword>
<keyword evidence="4 5" id="KW-0413">Isomerase</keyword>